<dbReference type="AlphaFoldDB" id="A0A075UQL6"/>
<dbReference type="Proteomes" id="UP000028492">
    <property type="component" value="Chromosome"/>
</dbReference>
<feature type="transmembrane region" description="Helical" evidence="1">
    <location>
        <begin position="12"/>
        <end position="35"/>
    </location>
</feature>
<dbReference type="EMBL" id="CP008953">
    <property type="protein sequence ID" value="AIG74804.1"/>
    <property type="molecule type" value="Genomic_DNA"/>
</dbReference>
<organism evidence="2 3">
    <name type="scientific">Amycolatopsis japonica</name>
    <dbReference type="NCBI Taxonomy" id="208439"/>
    <lineage>
        <taxon>Bacteria</taxon>
        <taxon>Bacillati</taxon>
        <taxon>Actinomycetota</taxon>
        <taxon>Actinomycetes</taxon>
        <taxon>Pseudonocardiales</taxon>
        <taxon>Pseudonocardiaceae</taxon>
        <taxon>Amycolatopsis</taxon>
        <taxon>Amycolatopsis japonica group</taxon>
    </lineage>
</organism>
<dbReference type="STRING" id="208439.AJAP_09525"/>
<dbReference type="eggNOG" id="COG1277">
    <property type="taxonomic scope" value="Bacteria"/>
</dbReference>
<keyword evidence="1" id="KW-0472">Membrane</keyword>
<dbReference type="GO" id="GO:0140359">
    <property type="term" value="F:ABC-type transporter activity"/>
    <property type="evidence" value="ECO:0007669"/>
    <property type="project" value="InterPro"/>
</dbReference>
<feature type="transmembrane region" description="Helical" evidence="1">
    <location>
        <begin position="186"/>
        <end position="204"/>
    </location>
</feature>
<feature type="transmembrane region" description="Helical" evidence="1">
    <location>
        <begin position="154"/>
        <end position="179"/>
    </location>
</feature>
<sequence length="306" mass="32853">MLWLTWRQHRTQLLVTLGFLAVIGGILLLSGQAALGSASGKIASYCYGGGVPCRDYDAGLEDLYQKIYPLIVILPFVPLLAGVFWGAPLLAKEYERGTYQLVWTQSVSRGRWLAAKLGVLAVAAALAGLASGQMFGRWLEIFPGKAETLNETSYFGAVGVAPAAWWLFAFVLGTAAGVLVRKTLPAIAITAAVFVAASITLMLLRPHYAEPVRTVGVDPSTKDGLIVRAGRVAPDGRELRLLDEVPECPRGKGMNACVEAAGYRDFTVYQPAGRFWRFQWTEAGILLAATAVLGGVAAGGTVRRRR</sequence>
<dbReference type="GO" id="GO:0005886">
    <property type="term" value="C:plasma membrane"/>
    <property type="evidence" value="ECO:0007669"/>
    <property type="project" value="UniProtKB-SubCell"/>
</dbReference>
<dbReference type="KEGG" id="aja:AJAP_09525"/>
<gene>
    <name evidence="2" type="ORF">AJAP_09525</name>
</gene>
<feature type="transmembrane region" description="Helical" evidence="1">
    <location>
        <begin position="283"/>
        <end position="302"/>
    </location>
</feature>
<dbReference type="HOGENOM" id="CLU_066229_0_0_11"/>
<accession>A0A075UQL6</accession>
<evidence type="ECO:0000256" key="1">
    <source>
        <dbReference type="SAM" id="Phobius"/>
    </source>
</evidence>
<evidence type="ECO:0000313" key="3">
    <source>
        <dbReference type="Proteomes" id="UP000028492"/>
    </source>
</evidence>
<name>A0A075UQL6_9PSEU</name>
<evidence type="ECO:0000313" key="2">
    <source>
        <dbReference type="EMBL" id="AIG74804.1"/>
    </source>
</evidence>
<keyword evidence="1" id="KW-0812">Transmembrane</keyword>
<feature type="transmembrane region" description="Helical" evidence="1">
    <location>
        <begin position="67"/>
        <end position="91"/>
    </location>
</feature>
<feature type="transmembrane region" description="Helical" evidence="1">
    <location>
        <begin position="112"/>
        <end position="134"/>
    </location>
</feature>
<dbReference type="RefSeq" id="WP_038509758.1">
    <property type="nucleotide sequence ID" value="NZ_CP008953.1"/>
</dbReference>
<keyword evidence="1" id="KW-1133">Transmembrane helix</keyword>
<keyword evidence="3" id="KW-1185">Reference proteome</keyword>
<protein>
    <submittedName>
        <fullName evidence="2">Conserved putative membrane protein</fullName>
    </submittedName>
</protein>
<proteinExistence type="predicted"/>
<reference evidence="2 3" key="1">
    <citation type="journal article" date="2014" name="J. Biotechnol.">
        <title>Complete genome sequence of the actinobacterium Amycolatopsis japonica MG417-CF17(T) (=DSM 44213T) producing (S,S)-N,N'-ethylenediaminedisuccinic acid.</title>
        <authorList>
            <person name="Stegmann E."/>
            <person name="Albersmeier A."/>
            <person name="Spohn M."/>
            <person name="Gert H."/>
            <person name="Weber T."/>
            <person name="Wohlleben W."/>
            <person name="Kalinowski J."/>
            <person name="Ruckert C."/>
        </authorList>
    </citation>
    <scope>NUCLEOTIDE SEQUENCE [LARGE SCALE GENOMIC DNA]</scope>
    <source>
        <strain evidence="3">MG417-CF17 (DSM 44213)</strain>
    </source>
</reference>